<feature type="non-terminal residue" evidence="3">
    <location>
        <position position="1"/>
    </location>
</feature>
<name>A0A643C1Y4_BALPH</name>
<feature type="compositionally biased region" description="Polar residues" evidence="2">
    <location>
        <begin position="132"/>
        <end position="148"/>
    </location>
</feature>
<protein>
    <submittedName>
        <fullName evidence="3">Uncharacterized protein</fullName>
    </submittedName>
</protein>
<evidence type="ECO:0000256" key="2">
    <source>
        <dbReference type="SAM" id="MobiDB-lite"/>
    </source>
</evidence>
<dbReference type="Proteomes" id="UP000437017">
    <property type="component" value="Unassembled WGS sequence"/>
</dbReference>
<accession>A0A643C1Y4</accession>
<keyword evidence="1" id="KW-0175">Coiled coil</keyword>
<feature type="region of interest" description="Disordered" evidence="2">
    <location>
        <begin position="85"/>
        <end position="164"/>
    </location>
</feature>
<dbReference type="PANTHER" id="PTHR32123:SF13">
    <property type="entry name" value="BICAUDAL D-RELATED PROTEIN HOMOLOG"/>
    <property type="match status" value="1"/>
</dbReference>
<keyword evidence="4" id="KW-1185">Reference proteome</keyword>
<dbReference type="GO" id="GO:0047496">
    <property type="term" value="P:vesicle transport along microtubule"/>
    <property type="evidence" value="ECO:0007669"/>
    <property type="project" value="TreeGrafter"/>
</dbReference>
<dbReference type="AlphaFoldDB" id="A0A643C1Y4"/>
<gene>
    <name evidence="3" type="ORF">E2I00_007177</name>
</gene>
<dbReference type="EMBL" id="SGJD01002847">
    <property type="protein sequence ID" value="KAB0394263.1"/>
    <property type="molecule type" value="Genomic_DNA"/>
</dbReference>
<evidence type="ECO:0000313" key="4">
    <source>
        <dbReference type="Proteomes" id="UP000437017"/>
    </source>
</evidence>
<dbReference type="OrthoDB" id="9709592at2759"/>
<proteinExistence type="predicted"/>
<organism evidence="3 4">
    <name type="scientific">Balaenoptera physalus</name>
    <name type="common">Fin whale</name>
    <name type="synonym">Balaena physalus</name>
    <dbReference type="NCBI Taxonomy" id="9770"/>
    <lineage>
        <taxon>Eukaryota</taxon>
        <taxon>Metazoa</taxon>
        <taxon>Chordata</taxon>
        <taxon>Craniata</taxon>
        <taxon>Vertebrata</taxon>
        <taxon>Euteleostomi</taxon>
        <taxon>Mammalia</taxon>
        <taxon>Eutheria</taxon>
        <taxon>Laurasiatheria</taxon>
        <taxon>Artiodactyla</taxon>
        <taxon>Whippomorpha</taxon>
        <taxon>Cetacea</taxon>
        <taxon>Mysticeti</taxon>
        <taxon>Balaenopteridae</taxon>
        <taxon>Balaenoptera</taxon>
    </lineage>
</organism>
<dbReference type="PANTHER" id="PTHR32123">
    <property type="entry name" value="BICD FAMILY-LIKE CARGO ADAPTER"/>
    <property type="match status" value="1"/>
</dbReference>
<feature type="non-terminal residue" evidence="3">
    <location>
        <position position="263"/>
    </location>
</feature>
<evidence type="ECO:0000256" key="1">
    <source>
        <dbReference type="ARBA" id="ARBA00023054"/>
    </source>
</evidence>
<sequence>GVPWQEGRAKGHVLRLPHPADKSPSHQATLSVWGPRGVSVLLNPPCLFPGDQVRIPFLLGGGGVQTPCPLCFPLGGKGPHLLSPQHDAVPCPRDQGTGGQVWNVSDPSPPDISIRAKARAERPSGTPHPGKPQTTTPSSVTLPQSPESQVAGALGDTQTEPSLDQVLRERDEAIAKKRAVEAELDIFKAKLRAVEAQLLEVLEEKLRLRQEVEAWEDDMQRLVRQQVESQLQRESRGALGAPMDPGTARTPWVRFTLSRWGRW</sequence>
<evidence type="ECO:0000313" key="3">
    <source>
        <dbReference type="EMBL" id="KAB0394263.1"/>
    </source>
</evidence>
<comment type="caution">
    <text evidence="3">The sequence shown here is derived from an EMBL/GenBank/DDBJ whole genome shotgun (WGS) entry which is preliminary data.</text>
</comment>
<dbReference type="GO" id="GO:0055107">
    <property type="term" value="P:Golgi to secretory granule transport"/>
    <property type="evidence" value="ECO:0007669"/>
    <property type="project" value="TreeGrafter"/>
</dbReference>
<feature type="region of interest" description="Disordered" evidence="2">
    <location>
        <begin position="1"/>
        <end position="27"/>
    </location>
</feature>
<dbReference type="InterPro" id="IPR051149">
    <property type="entry name" value="Spindly/BICDR_Dynein_Adapter"/>
</dbReference>
<reference evidence="3 4" key="1">
    <citation type="journal article" date="2019" name="PLoS ONE">
        <title>Genomic analyses reveal an absence of contemporary introgressive admixture between fin whales and blue whales, despite known hybrids.</title>
        <authorList>
            <person name="Westbury M.V."/>
            <person name="Petersen B."/>
            <person name="Lorenzen E.D."/>
        </authorList>
    </citation>
    <scope>NUCLEOTIDE SEQUENCE [LARGE SCALE GENOMIC DNA]</scope>
    <source>
        <strain evidence="3">FinWhale-01</strain>
    </source>
</reference>